<gene>
    <name evidence="2" type="ORF">N7449_012244</name>
</gene>
<dbReference type="AlphaFoldDB" id="A0A9W9IQJ6"/>
<evidence type="ECO:0000256" key="1">
    <source>
        <dbReference type="SAM" id="MobiDB-lite"/>
    </source>
</evidence>
<evidence type="ECO:0000313" key="3">
    <source>
        <dbReference type="Proteomes" id="UP001150942"/>
    </source>
</evidence>
<reference evidence="2" key="1">
    <citation type="submission" date="2022-11" db="EMBL/GenBank/DDBJ databases">
        <authorList>
            <person name="Petersen C."/>
        </authorList>
    </citation>
    <scope>NUCLEOTIDE SEQUENCE</scope>
    <source>
        <strain evidence="2">IBT 20477</strain>
    </source>
</reference>
<organism evidence="2 3">
    <name type="scientific">Penicillium cf. viridicatum</name>
    <dbReference type="NCBI Taxonomy" id="2972119"/>
    <lineage>
        <taxon>Eukaryota</taxon>
        <taxon>Fungi</taxon>
        <taxon>Dikarya</taxon>
        <taxon>Ascomycota</taxon>
        <taxon>Pezizomycotina</taxon>
        <taxon>Eurotiomycetes</taxon>
        <taxon>Eurotiomycetidae</taxon>
        <taxon>Eurotiales</taxon>
        <taxon>Aspergillaceae</taxon>
        <taxon>Penicillium</taxon>
    </lineage>
</organism>
<protein>
    <submittedName>
        <fullName evidence="2">Uncharacterized protein</fullName>
    </submittedName>
</protein>
<name>A0A9W9IQJ6_9EURO</name>
<sequence length="81" mass="9110">MAIRSASLAKRLHGAVLKLYTLCVEYLHLLSLKTIRLVEQHNGKVDSARWGGHQDDTPTSRRTANEAAKKHGEPVRIHDDQ</sequence>
<dbReference type="Proteomes" id="UP001150942">
    <property type="component" value="Unassembled WGS sequence"/>
</dbReference>
<dbReference type="EMBL" id="JAPQKQ010000009">
    <property type="protein sequence ID" value="KAJ5182097.1"/>
    <property type="molecule type" value="Genomic_DNA"/>
</dbReference>
<proteinExistence type="predicted"/>
<accession>A0A9W9IQJ6</accession>
<reference evidence="2" key="2">
    <citation type="journal article" date="2023" name="IMA Fungus">
        <title>Comparative genomic study of the Penicillium genus elucidates a diverse pangenome and 15 lateral gene transfer events.</title>
        <authorList>
            <person name="Petersen C."/>
            <person name="Sorensen T."/>
            <person name="Nielsen M.R."/>
            <person name="Sondergaard T.E."/>
            <person name="Sorensen J.L."/>
            <person name="Fitzpatrick D.A."/>
            <person name="Frisvad J.C."/>
            <person name="Nielsen K.L."/>
        </authorList>
    </citation>
    <scope>NUCLEOTIDE SEQUENCE</scope>
    <source>
        <strain evidence="2">IBT 20477</strain>
    </source>
</reference>
<comment type="caution">
    <text evidence="2">The sequence shown here is derived from an EMBL/GenBank/DDBJ whole genome shotgun (WGS) entry which is preliminary data.</text>
</comment>
<feature type="region of interest" description="Disordered" evidence="1">
    <location>
        <begin position="46"/>
        <end position="81"/>
    </location>
</feature>
<evidence type="ECO:0000313" key="2">
    <source>
        <dbReference type="EMBL" id="KAJ5182097.1"/>
    </source>
</evidence>
<keyword evidence="3" id="KW-1185">Reference proteome</keyword>